<evidence type="ECO:0000313" key="7">
    <source>
        <dbReference type="Proteomes" id="UP001458880"/>
    </source>
</evidence>
<feature type="domain" description="Protein zer-1 homolog-like C-terminal" evidence="5">
    <location>
        <begin position="385"/>
        <end position="739"/>
    </location>
</feature>
<keyword evidence="4" id="KW-0833">Ubl conjugation pathway</keyword>
<accession>A0AAW1MJV7</accession>
<dbReference type="AlphaFoldDB" id="A0AAW1MJV7"/>
<dbReference type="SUPFAM" id="SSF52047">
    <property type="entry name" value="RNI-like"/>
    <property type="match status" value="1"/>
</dbReference>
<dbReference type="InterPro" id="IPR032675">
    <property type="entry name" value="LRR_dom_sf"/>
</dbReference>
<dbReference type="PANTHER" id="PTHR12904:SF22">
    <property type="entry name" value="ZYG-11 FAMILY MEMBER B, CELL CYCLE REGULATOR"/>
    <property type="match status" value="1"/>
</dbReference>
<dbReference type="EMBL" id="JASPKY010000041">
    <property type="protein sequence ID" value="KAK9746326.1"/>
    <property type="molecule type" value="Genomic_DNA"/>
</dbReference>
<dbReference type="Gene3D" id="3.80.10.10">
    <property type="entry name" value="Ribonuclease Inhibitor"/>
    <property type="match status" value="1"/>
</dbReference>
<proteinExistence type="inferred from homology"/>
<dbReference type="SUPFAM" id="SSF48371">
    <property type="entry name" value="ARM repeat"/>
    <property type="match status" value="1"/>
</dbReference>
<reference evidence="6 7" key="1">
    <citation type="journal article" date="2024" name="BMC Genomics">
        <title>De novo assembly and annotation of Popillia japonica's genome with initial clues to its potential as an invasive pest.</title>
        <authorList>
            <person name="Cucini C."/>
            <person name="Boschi S."/>
            <person name="Funari R."/>
            <person name="Cardaioli E."/>
            <person name="Iannotti N."/>
            <person name="Marturano G."/>
            <person name="Paoli F."/>
            <person name="Bruttini M."/>
            <person name="Carapelli A."/>
            <person name="Frati F."/>
            <person name="Nardi F."/>
        </authorList>
    </citation>
    <scope>NUCLEOTIDE SEQUENCE [LARGE SCALE GENOMIC DNA]</scope>
    <source>
        <strain evidence="6">DMR45628</strain>
    </source>
</reference>
<evidence type="ECO:0000256" key="3">
    <source>
        <dbReference type="ARBA" id="ARBA00022737"/>
    </source>
</evidence>
<protein>
    <recommendedName>
        <fullName evidence="5">Protein zer-1 homolog-like C-terminal domain-containing protein</fullName>
    </recommendedName>
</protein>
<dbReference type="InterPro" id="IPR016024">
    <property type="entry name" value="ARM-type_fold"/>
</dbReference>
<gene>
    <name evidence="6" type="ORF">QE152_g6277</name>
</gene>
<evidence type="ECO:0000256" key="2">
    <source>
        <dbReference type="ARBA" id="ARBA00022614"/>
    </source>
</evidence>
<evidence type="ECO:0000313" key="6">
    <source>
        <dbReference type="EMBL" id="KAK9746326.1"/>
    </source>
</evidence>
<dbReference type="InterPro" id="IPR011989">
    <property type="entry name" value="ARM-like"/>
</dbReference>
<evidence type="ECO:0000259" key="5">
    <source>
        <dbReference type="Pfam" id="PF22964"/>
    </source>
</evidence>
<dbReference type="PANTHER" id="PTHR12904">
    <property type="match status" value="1"/>
</dbReference>
<dbReference type="GO" id="GO:0031462">
    <property type="term" value="C:Cul2-RING ubiquitin ligase complex"/>
    <property type="evidence" value="ECO:0007669"/>
    <property type="project" value="TreeGrafter"/>
</dbReference>
<evidence type="ECO:0000256" key="4">
    <source>
        <dbReference type="ARBA" id="ARBA00022786"/>
    </source>
</evidence>
<sequence length="743" mass="85149">MCDNPASLQELCLNGICDNFLDVFEEFYEPQRRSQSLEKCIYEKKFRFRDTDMFLYNELSEMLFNKLIERHMLCDETLNIFSEKNTRLRKVKIRKTRKITHDGLKILKQHKIVELDCVNFKTMSIDKIIECLSPWSLANMTVANLSKCTFIDTSRRSFMVQITELKNLRSLNLSYTELNQQSLQMICEDLKYLERLDISGTCIKDLTPLLRLSNQLTSLGISDLKSISSMMDIVMRLTSLRHLDISLVNETTENVDKDVINELSLVNETTENVDKDVINELLDDPQSLPELVSLEISGTSETEVFRDRNECCFPAFEQIFTESSYKHYKHDLVVAGLASESQIKVTLRYHYEKPMYVQKALYHLFQLTASFNGARPDIVELVLSAMGEHPTKFGVQVAATACLYNLTRGELSKSIHPRLLGRGVNLILNAMENFPDEYQLQKNSLLNLCSDRILQELTFDRFRCAKLVLDSLCAFDEMNMNRMAVAICSILAAKVSTAETSELGARPTYMRKLLAMVKGRVDMSLSDITLKFTLSALWNLTDESAATCTVFLEQGGASLFLTVLQTFRDDNAIETKVLGLLNNIAEVETLRHSLMLNSLVGELFVLLKSQHIDVSYFAAGIIAHLASDGEDKWTVKQNSRMEMLRELESAVMQWKVPESEMVAYRSFKPFFPLLRRDMDYQVQLWAVWAIHHVCNKNPKRYCVMLAEEKGVNLLRDLLSYEGSHLVIRQNASLILQTVEMNVC</sequence>
<dbReference type="Gene3D" id="1.25.10.10">
    <property type="entry name" value="Leucine-rich Repeat Variant"/>
    <property type="match status" value="1"/>
</dbReference>
<evidence type="ECO:0000256" key="1">
    <source>
        <dbReference type="ARBA" id="ARBA00009420"/>
    </source>
</evidence>
<dbReference type="Pfam" id="PF22964">
    <property type="entry name" value="ZER1-like_2nd"/>
    <property type="match status" value="1"/>
</dbReference>
<name>A0AAW1MJV7_POPJA</name>
<organism evidence="6 7">
    <name type="scientific">Popillia japonica</name>
    <name type="common">Japanese beetle</name>
    <dbReference type="NCBI Taxonomy" id="7064"/>
    <lineage>
        <taxon>Eukaryota</taxon>
        <taxon>Metazoa</taxon>
        <taxon>Ecdysozoa</taxon>
        <taxon>Arthropoda</taxon>
        <taxon>Hexapoda</taxon>
        <taxon>Insecta</taxon>
        <taxon>Pterygota</taxon>
        <taxon>Neoptera</taxon>
        <taxon>Endopterygota</taxon>
        <taxon>Coleoptera</taxon>
        <taxon>Polyphaga</taxon>
        <taxon>Scarabaeiformia</taxon>
        <taxon>Scarabaeidae</taxon>
        <taxon>Rutelinae</taxon>
        <taxon>Popillia</taxon>
    </lineage>
</organism>
<comment type="similarity">
    <text evidence="1">Belongs to the zyg-11 family.</text>
</comment>
<keyword evidence="3" id="KW-0677">Repeat</keyword>
<dbReference type="InterPro" id="IPR051341">
    <property type="entry name" value="Zyg-11_UBL_adapter"/>
</dbReference>
<comment type="caution">
    <text evidence="6">The sequence shown here is derived from an EMBL/GenBank/DDBJ whole genome shotgun (WGS) entry which is preliminary data.</text>
</comment>
<keyword evidence="7" id="KW-1185">Reference proteome</keyword>
<keyword evidence="2" id="KW-0433">Leucine-rich repeat</keyword>
<dbReference type="FunFam" id="1.25.10.10:FF:000086">
    <property type="entry name" value="protein zyg-11 homolog B isoform X2"/>
    <property type="match status" value="1"/>
</dbReference>
<dbReference type="InterPro" id="IPR055142">
    <property type="entry name" value="ZER1-like_C"/>
</dbReference>
<dbReference type="Proteomes" id="UP001458880">
    <property type="component" value="Unassembled WGS sequence"/>
</dbReference>